<dbReference type="RefSeq" id="WP_311579457.1">
    <property type="nucleotide sequence ID" value="NZ_JAVRIF010000003.1"/>
</dbReference>
<dbReference type="Proteomes" id="UP001266357">
    <property type="component" value="Unassembled WGS sequence"/>
</dbReference>
<accession>A0ABU2ZZN1</accession>
<dbReference type="EMBL" id="JAVRIF010000003">
    <property type="protein sequence ID" value="MDT0603385.1"/>
    <property type="molecule type" value="Genomic_DNA"/>
</dbReference>
<reference evidence="1 2" key="1">
    <citation type="submission" date="2023-09" db="EMBL/GenBank/DDBJ databases">
        <authorList>
            <person name="Rey-Velasco X."/>
        </authorList>
    </citation>
    <scope>NUCLEOTIDE SEQUENCE [LARGE SCALE GENOMIC DNA]</scope>
    <source>
        <strain evidence="1 2">W431</strain>
    </source>
</reference>
<evidence type="ECO:0000313" key="2">
    <source>
        <dbReference type="Proteomes" id="UP001266357"/>
    </source>
</evidence>
<name>A0ABU2ZZN1_9GAMM</name>
<sequence>MKRIFVIILCLQISSCTLVKNDSNNWDFDHDLQFNQQQLSENVYQVVIHRKKNTRFTQLSSFLLRHALEVCQVYGFKLELLEGVEGFYDKQVAKSYIQPDLKAIIECPKK</sequence>
<comment type="caution">
    <text evidence="1">The sequence shown here is derived from an EMBL/GenBank/DDBJ whole genome shotgun (WGS) entry which is preliminary data.</text>
</comment>
<evidence type="ECO:0000313" key="1">
    <source>
        <dbReference type="EMBL" id="MDT0603385.1"/>
    </source>
</evidence>
<gene>
    <name evidence="1" type="ORF">RM573_07230</name>
</gene>
<proteinExistence type="predicted"/>
<protein>
    <submittedName>
        <fullName evidence="1">Uncharacterized protein</fullName>
    </submittedName>
</protein>
<keyword evidence="2" id="KW-1185">Reference proteome</keyword>
<organism evidence="1 2">
    <name type="scientific">Thalassotalea castellviae</name>
    <dbReference type="NCBI Taxonomy" id="3075612"/>
    <lineage>
        <taxon>Bacteria</taxon>
        <taxon>Pseudomonadati</taxon>
        <taxon>Pseudomonadota</taxon>
        <taxon>Gammaproteobacteria</taxon>
        <taxon>Alteromonadales</taxon>
        <taxon>Colwelliaceae</taxon>
        <taxon>Thalassotalea</taxon>
    </lineage>
</organism>